<dbReference type="SMART" id="SM01236">
    <property type="entry name" value="Haem_oxygenase_2"/>
    <property type="match status" value="1"/>
</dbReference>
<protein>
    <submittedName>
        <fullName evidence="2">Iron-containing redox enzyme family protein</fullName>
    </submittedName>
</protein>
<evidence type="ECO:0000313" key="3">
    <source>
        <dbReference type="Proteomes" id="UP000244962"/>
    </source>
</evidence>
<gene>
    <name evidence="2" type="ORF">DF223_05870</name>
</gene>
<evidence type="ECO:0000256" key="1">
    <source>
        <dbReference type="SAM" id="MobiDB-lite"/>
    </source>
</evidence>
<feature type="compositionally biased region" description="Low complexity" evidence="1">
    <location>
        <begin position="1"/>
        <end position="34"/>
    </location>
</feature>
<reference evidence="3" key="1">
    <citation type="submission" date="2018-04" db="EMBL/GenBank/DDBJ databases">
        <authorList>
            <person name="Liu S."/>
            <person name="Wang Z."/>
            <person name="Li J."/>
        </authorList>
    </citation>
    <scope>NUCLEOTIDE SEQUENCE [LARGE SCALE GENOMIC DNA]</scope>
    <source>
        <strain evidence="3">622</strain>
    </source>
</reference>
<dbReference type="Gene3D" id="1.20.910.10">
    <property type="entry name" value="Heme oxygenase-like"/>
    <property type="match status" value="1"/>
</dbReference>
<dbReference type="EMBL" id="QEFB01000004">
    <property type="protein sequence ID" value="PWC07620.1"/>
    <property type="molecule type" value="Genomic_DNA"/>
</dbReference>
<dbReference type="Pfam" id="PF14518">
    <property type="entry name" value="Haem_oxygenas_2"/>
    <property type="match status" value="1"/>
</dbReference>
<comment type="caution">
    <text evidence="2">The sequence shown here is derived from an EMBL/GenBank/DDBJ whole genome shotgun (WGS) entry which is preliminary data.</text>
</comment>
<dbReference type="KEGG" id="myl:C3E77_03025"/>
<dbReference type="InterPro" id="IPR016084">
    <property type="entry name" value="Haem_Oase-like_multi-hlx"/>
</dbReference>
<dbReference type="Proteomes" id="UP000244962">
    <property type="component" value="Unassembled WGS sequence"/>
</dbReference>
<dbReference type="AlphaFoldDB" id="A0A2U1TFM5"/>
<sequence length="374" mass="39643">MNTADAPAASSDSTATDGLAATTGAPRTPTARGPLSNRILTLVRTTPTDDDSATADLAADAAAAVAASIDIVNDDDIQLALFLLYGLHYGSLADANDAWEWHPHLIAARRVIEAAFEAQLRRDVPVPDAPEPTMAAVADTLFTLTGAESSGPSLSRFVAAKANREQLEEFLIHRSIYTLKEADPHSWAIPRLSGRPKAALVEIQADEYGGGRPDRMHAAIFAGTMTGLGLDTTYGAYLDFVPAVTLASQNMMSMFGLNRRLRGAIAGHLAAFEMTSSIPNGLYARGFRRNGFDDAVCWYFDEHVEADAVHEQIAGRDLAGALAEDEPDLLPDILFGAAACLTVDDWAGQVMVEAWSAGASALRMPRATTSGTAA</sequence>
<name>A0A2U1TFM5_9MICO</name>
<accession>A0A2U1TFM5</accession>
<evidence type="ECO:0000313" key="2">
    <source>
        <dbReference type="EMBL" id="PWC07620.1"/>
    </source>
</evidence>
<feature type="region of interest" description="Disordered" evidence="1">
    <location>
        <begin position="1"/>
        <end position="35"/>
    </location>
</feature>
<dbReference type="SUPFAM" id="SSF48613">
    <property type="entry name" value="Heme oxygenase-like"/>
    <property type="match status" value="1"/>
</dbReference>
<dbReference type="OrthoDB" id="252872at2"/>
<keyword evidence="3" id="KW-1185">Reference proteome</keyword>
<proteinExistence type="predicted"/>
<organism evidence="2 3">
    <name type="scientific">Mycetocola zhujimingii</name>
    <dbReference type="NCBI Taxonomy" id="2079792"/>
    <lineage>
        <taxon>Bacteria</taxon>
        <taxon>Bacillati</taxon>
        <taxon>Actinomycetota</taxon>
        <taxon>Actinomycetes</taxon>
        <taxon>Micrococcales</taxon>
        <taxon>Microbacteriaceae</taxon>
        <taxon>Mycetocola</taxon>
    </lineage>
</organism>